<dbReference type="Gene3D" id="3.90.550.10">
    <property type="entry name" value="Spore Coat Polysaccharide Biosynthesis Protein SpsA, Chain A"/>
    <property type="match status" value="1"/>
</dbReference>
<feature type="compositionally biased region" description="Acidic residues" evidence="9">
    <location>
        <begin position="1474"/>
        <end position="1486"/>
    </location>
</feature>
<keyword evidence="7" id="KW-0256">Endoplasmic reticulum</keyword>
<dbReference type="PANTHER" id="PTHR11226:SF0">
    <property type="entry name" value="UDP-GLUCOSE:GLYCOPROTEIN GLUCOSYLTRANSFERASE"/>
    <property type="match status" value="1"/>
</dbReference>
<dbReference type="CDD" id="cd06432">
    <property type="entry name" value="GT8_HUGT1_C_like"/>
    <property type="match status" value="1"/>
</dbReference>
<dbReference type="InterPro" id="IPR040694">
    <property type="entry name" value="UGGT_TRXL_2"/>
</dbReference>
<comment type="subcellular location">
    <subcellularLocation>
        <location evidence="2">Endoplasmic reticulum lumen</location>
    </subcellularLocation>
</comment>
<dbReference type="EMBL" id="JAPQKR010000014">
    <property type="protein sequence ID" value="KAJ5198813.1"/>
    <property type="molecule type" value="Genomic_DNA"/>
</dbReference>
<evidence type="ECO:0000256" key="8">
    <source>
        <dbReference type="ARBA" id="ARBA00023180"/>
    </source>
</evidence>
<dbReference type="InterPro" id="IPR029044">
    <property type="entry name" value="Nucleotide-diphossugar_trans"/>
</dbReference>
<feature type="domain" description="UGGT thioredoxin-like" evidence="12">
    <location>
        <begin position="278"/>
        <end position="408"/>
    </location>
</feature>
<evidence type="ECO:0000313" key="17">
    <source>
        <dbReference type="Proteomes" id="UP001150904"/>
    </source>
</evidence>
<dbReference type="Pfam" id="PF18400">
    <property type="entry name" value="Thioredoxin_12"/>
    <property type="match status" value="1"/>
</dbReference>
<feature type="signal peptide" evidence="10">
    <location>
        <begin position="1"/>
        <end position="26"/>
    </location>
</feature>
<dbReference type="GO" id="GO:0036503">
    <property type="term" value="P:ERAD pathway"/>
    <property type="evidence" value="ECO:0007669"/>
    <property type="project" value="TreeGrafter"/>
</dbReference>
<gene>
    <name evidence="16" type="ORF">N7498_007930</name>
</gene>
<comment type="cofactor">
    <cofactor evidence="1">
        <name>Ca(2+)</name>
        <dbReference type="ChEBI" id="CHEBI:29108"/>
    </cofactor>
</comment>
<dbReference type="RefSeq" id="XP_058307241.1">
    <property type="nucleotide sequence ID" value="XM_058454992.1"/>
</dbReference>
<reference evidence="16" key="2">
    <citation type="journal article" date="2023" name="IMA Fungus">
        <title>Comparative genomic study of the Penicillium genus elucidates a diverse pangenome and 15 lateral gene transfer events.</title>
        <authorList>
            <person name="Petersen C."/>
            <person name="Sorensen T."/>
            <person name="Nielsen M.R."/>
            <person name="Sondergaard T.E."/>
            <person name="Sorensen J.L."/>
            <person name="Fitzpatrick D.A."/>
            <person name="Frisvad J.C."/>
            <person name="Nielsen K.L."/>
        </authorList>
    </citation>
    <scope>NUCLEOTIDE SEQUENCE</scope>
    <source>
        <strain evidence="16">IBT 15544</strain>
    </source>
</reference>
<evidence type="ECO:0000256" key="1">
    <source>
        <dbReference type="ARBA" id="ARBA00001913"/>
    </source>
</evidence>
<feature type="domain" description="UGGT thioredoxin-like" evidence="13">
    <location>
        <begin position="414"/>
        <end position="657"/>
    </location>
</feature>
<protein>
    <recommendedName>
        <fullName evidence="18">UDP-glucose:glycoprotein glucosyltransferase</fullName>
    </recommendedName>
</protein>
<dbReference type="GeneID" id="83182293"/>
<proteinExistence type="inferred from homology"/>
<organism evidence="16 17">
    <name type="scientific">Penicillium cinerascens</name>
    <dbReference type="NCBI Taxonomy" id="70096"/>
    <lineage>
        <taxon>Eukaryota</taxon>
        <taxon>Fungi</taxon>
        <taxon>Dikarya</taxon>
        <taxon>Ascomycota</taxon>
        <taxon>Pezizomycotina</taxon>
        <taxon>Eurotiomycetes</taxon>
        <taxon>Eurotiomycetidae</taxon>
        <taxon>Eurotiales</taxon>
        <taxon>Aspergillaceae</taxon>
        <taxon>Penicillium</taxon>
    </lineage>
</organism>
<dbReference type="GO" id="GO:0003980">
    <property type="term" value="F:UDP-glucose:glycoprotein glucosyltransferase activity"/>
    <property type="evidence" value="ECO:0007669"/>
    <property type="project" value="InterPro"/>
</dbReference>
<dbReference type="InterPro" id="IPR040525">
    <property type="entry name" value="UGGT_TRXL_4"/>
</dbReference>
<feature type="domain" description="UDP-glucose:glycoprotein glucosyltransferase thioredoxin-like" evidence="14">
    <location>
        <begin position="682"/>
        <end position="863"/>
    </location>
</feature>
<feature type="domain" description="Glucosyltransferase 24 catalytic" evidence="15">
    <location>
        <begin position="1182"/>
        <end position="1448"/>
    </location>
</feature>
<dbReference type="InterPro" id="IPR009448">
    <property type="entry name" value="UDP-g_GGtrans"/>
</dbReference>
<evidence type="ECO:0000313" key="16">
    <source>
        <dbReference type="EMBL" id="KAJ5198813.1"/>
    </source>
</evidence>
<evidence type="ECO:0000259" key="14">
    <source>
        <dbReference type="Pfam" id="PF18403"/>
    </source>
</evidence>
<evidence type="ECO:0000256" key="4">
    <source>
        <dbReference type="ARBA" id="ARBA00006351"/>
    </source>
</evidence>
<evidence type="ECO:0000256" key="5">
    <source>
        <dbReference type="ARBA" id="ARBA00022679"/>
    </source>
</evidence>
<dbReference type="InterPro" id="IPR040497">
    <property type="entry name" value="Glyco_transf_24"/>
</dbReference>
<feature type="domain" description="UGGT thioredoxin-like" evidence="11">
    <location>
        <begin position="43"/>
        <end position="225"/>
    </location>
</feature>
<keyword evidence="6 10" id="KW-0732">Signal</keyword>
<keyword evidence="8" id="KW-0325">Glycoprotein</keyword>
<keyword evidence="17" id="KW-1185">Reference proteome</keyword>
<evidence type="ECO:0000259" key="12">
    <source>
        <dbReference type="Pfam" id="PF18401"/>
    </source>
</evidence>
<name>A0A9W9JKX5_9EURO</name>
<evidence type="ECO:0000256" key="7">
    <source>
        <dbReference type="ARBA" id="ARBA00022824"/>
    </source>
</evidence>
<feature type="region of interest" description="Disordered" evidence="9">
    <location>
        <begin position="253"/>
        <end position="285"/>
    </location>
</feature>
<comment type="pathway">
    <text evidence="3">Protein modification; protein glycosylation.</text>
</comment>
<evidence type="ECO:0000256" key="6">
    <source>
        <dbReference type="ARBA" id="ARBA00022729"/>
    </source>
</evidence>
<dbReference type="Pfam" id="PF18403">
    <property type="entry name" value="Thioredoxin_15"/>
    <property type="match status" value="1"/>
</dbReference>
<sequence>MRISSRSHTSWHWYAVTGALLPGLLATASPAVNVALQASFDSSPYLVELLESAAEENATSYFPLLDRIADGVFEDAGTEKELYDRFLQVVHEDGHLRTPESLSSFKLSLSVRSAAPRIQAHYQFYNTSVQHSLMAAQDAACPVWVHHDGQQFCSSAMERAQQPVEGELDPRELPFDRVFGDISLPPAVLYADVSSPIFKEFHELLTEMAKDGHISYRVRYRPPQHWISRPLFVPGYGVELALKRTDYIVIDDRDAEQRGEDAKERPSSGSQDLKEDSPDDLRPLSSSELSRLGWNSAGFVMDSEHPLSTLMKLSQNFPKYSSIVAAHNATVNLKQEVRANRARMIPPGYNVMWINGVQLDSRQIDAFSILDHLRRERTLIEKFRDLGLSAQDTVKLLSHPLLAESHADDETQRYDYRDELEGSEVIIWMNDLEKDSRYQAWPSDLESFISSGYPGQLPPVSRDLHNVIVPVDLSKPDDMILIAKQFQIFIKRLIPVRFGLVPTASSPESTAQLKVAHYLQETYGLASLIQYLEQSASKLKGGNPEKSAFMAATKDRDARVDKEVLSLEEVLESKRYAEIASSTTDYQRRLSLTGEEAQFLVNGIPISREGNWMQELSMNIGRDLKLIQQAIMQGVFEADAWLPEFFLAASLERRNSFLMPEDPKNVKIVDLAGVFGSEPEDLEAIPRIISEKTVLESIHIIVVGDFETEEGLKLLADTLILRKEHNELEIVLLHNGASDQNVSNLGKVQRALAQEKDIDQILDILDSPDPETLESGNTEIFAFHRRLVEKLGFEPGVQGLVVNGRTVGPIQEDSISSINELSQLVTYEWTKRIFPVAKVAENLGLDAKLSAPLDLAKLTSLVALSTISDVPEGIFESSPDFRLSVSDNWKTDHSVITISNSEDPAINIATVLDPASEAAQRWVPVLKVISELAGVQIKILLNPKEDLQELPVKRFYRYVLESEPSFNSDGSLSRPQASFTGVPVEALLTLGMDVPSSWLVAPKETVYDPDNIKLSSLKSGSDLDAVYALEHILIEGHSRDLTTKSPPRGVQLVLGTEKNPHFADTIIMANLGYFQFKAQPGMWQINLKPGRSEKLYKINSVGGLGYHPQPGDENNEVTLLSFQGRTLFPRLSRKPGYETEDVLETGPQSGSTMDFVSKGLNFASGVLSSVGVGSKGEQHADINIFSVASGHLYERMLNIMMVSVMRNTKHTVKFWFIEQFLSPSFRSFLPHLAREYGFSYEMVTYKWPHWLRGQREKQREIWGYKMLFLDVLFPLSLDKVIFVDADQIVRTDMYDLVTHDLEGAPYGFTPMGDSRTEMEGFRFWKQGYWSTFLRGKPYHISALYVVDLNRFRALAAGDRLRGQYQMLSADPNSLSNLDQDLPNHMQHHLPIHSLPQEWLWCETWCSDEDLASARTIDLCNNPQTKEPKLARARRQVPEWTVYDDEIAALAKRVASEQIGFVRTGEDAEPKENDDVAAEDNSGEDGTDSGRKDEL</sequence>
<dbReference type="InterPro" id="IPR040692">
    <property type="entry name" value="UGGT_TRXL_3"/>
</dbReference>
<comment type="similarity">
    <text evidence="4">Belongs to the glycosyltransferase 8 family.</text>
</comment>
<dbReference type="OrthoDB" id="27683at2759"/>
<dbReference type="Pfam" id="PF06427">
    <property type="entry name" value="UDP-g_GGTase"/>
    <property type="match status" value="1"/>
</dbReference>
<dbReference type="Pfam" id="PF18401">
    <property type="entry name" value="Thioredoxin_13"/>
    <property type="match status" value="1"/>
</dbReference>
<dbReference type="GO" id="GO:0005788">
    <property type="term" value="C:endoplasmic reticulum lumen"/>
    <property type="evidence" value="ECO:0007669"/>
    <property type="project" value="UniProtKB-SubCell"/>
</dbReference>
<feature type="compositionally biased region" description="Basic and acidic residues" evidence="9">
    <location>
        <begin position="1463"/>
        <end position="1473"/>
    </location>
</feature>
<evidence type="ECO:0000256" key="3">
    <source>
        <dbReference type="ARBA" id="ARBA00004922"/>
    </source>
</evidence>
<evidence type="ECO:0000259" key="11">
    <source>
        <dbReference type="Pfam" id="PF18400"/>
    </source>
</evidence>
<accession>A0A9W9JKX5</accession>
<reference evidence="16" key="1">
    <citation type="submission" date="2022-12" db="EMBL/GenBank/DDBJ databases">
        <authorList>
            <person name="Petersen C."/>
        </authorList>
    </citation>
    <scope>NUCLEOTIDE SEQUENCE</scope>
    <source>
        <strain evidence="16">IBT 15544</strain>
    </source>
</reference>
<dbReference type="PANTHER" id="PTHR11226">
    <property type="entry name" value="UDP-GLUCOSE GLYCOPROTEIN:GLUCOSYLTRANSFERASE"/>
    <property type="match status" value="1"/>
</dbReference>
<dbReference type="Proteomes" id="UP001150904">
    <property type="component" value="Unassembled WGS sequence"/>
</dbReference>
<dbReference type="SUPFAM" id="SSF53448">
    <property type="entry name" value="Nucleotide-diphospho-sugar transferases"/>
    <property type="match status" value="1"/>
</dbReference>
<dbReference type="GO" id="GO:0051082">
    <property type="term" value="F:unfolded protein binding"/>
    <property type="evidence" value="ECO:0007669"/>
    <property type="project" value="TreeGrafter"/>
</dbReference>
<dbReference type="Pfam" id="PF18404">
    <property type="entry name" value="Glyco_transf_24"/>
    <property type="match status" value="1"/>
</dbReference>
<dbReference type="InterPro" id="IPR040693">
    <property type="entry name" value="UGGT_TRXL_1"/>
</dbReference>
<evidence type="ECO:0000256" key="10">
    <source>
        <dbReference type="SAM" id="SignalP"/>
    </source>
</evidence>
<dbReference type="FunFam" id="3.90.550.10:FF:000065">
    <property type="entry name" value="UDP-glucose:glycoprotein glucosyltransferase, putative"/>
    <property type="match status" value="1"/>
</dbReference>
<keyword evidence="5" id="KW-0808">Transferase</keyword>
<dbReference type="Pfam" id="PF18402">
    <property type="entry name" value="Thioredoxin_14"/>
    <property type="match status" value="1"/>
</dbReference>
<evidence type="ECO:0008006" key="18">
    <source>
        <dbReference type="Google" id="ProtNLM"/>
    </source>
</evidence>
<dbReference type="GO" id="GO:0018279">
    <property type="term" value="P:protein N-linked glycosylation via asparagine"/>
    <property type="evidence" value="ECO:0007669"/>
    <property type="project" value="TreeGrafter"/>
</dbReference>
<comment type="caution">
    <text evidence="16">The sequence shown here is derived from an EMBL/GenBank/DDBJ whole genome shotgun (WGS) entry which is preliminary data.</text>
</comment>
<feature type="region of interest" description="Disordered" evidence="9">
    <location>
        <begin position="1457"/>
        <end position="1494"/>
    </location>
</feature>
<evidence type="ECO:0000256" key="9">
    <source>
        <dbReference type="SAM" id="MobiDB-lite"/>
    </source>
</evidence>
<evidence type="ECO:0000259" key="15">
    <source>
        <dbReference type="Pfam" id="PF18404"/>
    </source>
</evidence>
<feature type="compositionally biased region" description="Basic and acidic residues" evidence="9">
    <location>
        <begin position="253"/>
        <end position="282"/>
    </location>
</feature>
<evidence type="ECO:0000259" key="13">
    <source>
        <dbReference type="Pfam" id="PF18402"/>
    </source>
</evidence>
<feature type="chain" id="PRO_5040785321" description="UDP-glucose:glycoprotein glucosyltransferase" evidence="10">
    <location>
        <begin position="27"/>
        <end position="1494"/>
    </location>
</feature>
<evidence type="ECO:0000256" key="2">
    <source>
        <dbReference type="ARBA" id="ARBA00004319"/>
    </source>
</evidence>